<dbReference type="EMBL" id="JAHWXI010000028">
    <property type="protein sequence ID" value="MDN4465671.1"/>
    <property type="molecule type" value="Genomic_DNA"/>
</dbReference>
<reference evidence="1" key="1">
    <citation type="submission" date="2021-06" db="EMBL/GenBank/DDBJ databases">
        <title>Genome-based taxonomic framework of Microbacterium strains isolated from marine environment, the description of four new species and reclassification of four preexisting species.</title>
        <authorList>
            <person name="Lee S.D."/>
            <person name="Kim S.-M."/>
            <person name="Byeon Y.-S."/>
            <person name="Yang H.L."/>
            <person name="Kim I.S."/>
        </authorList>
    </citation>
    <scope>NUCLEOTIDE SEQUENCE</scope>
    <source>
        <strain evidence="1">KACC 20510</strain>
    </source>
</reference>
<sequence>MEDDGLLALIYRSRSRTVAELATVAHLDPADVAARVARLEERGALTVRDGVLAYPHPAAWSARVIEDHTGALRASAIAATSQIEQLVAQLPALLSHWSVGEASGDVAPVFTRHGPHAAEDLWYDTSSESMGSAWGVFPNVERFLTTDPARAARFGAAFAGKQSVRGLVPRSIVEEPHLVAMVERYAEAGVEFRMLDALPSWFWIDGDILALPFEWGEGWPTSVLGVRNAPLAALGRSLFDELWRRSEAIGVTEHSWTPLLRHMRRGVTLDSASRALGINPRTGRRRVAAAMAHYGVSTLFALGVAWAADADQSVGGEGAVGER</sequence>
<keyword evidence="2" id="KW-1185">Reference proteome</keyword>
<evidence type="ECO:0000313" key="2">
    <source>
        <dbReference type="Proteomes" id="UP001172731"/>
    </source>
</evidence>
<comment type="caution">
    <text evidence="1">The sequence shown here is derived from an EMBL/GenBank/DDBJ whole genome shotgun (WGS) entry which is preliminary data.</text>
</comment>
<name>A0ABT8FWJ3_9MICO</name>
<organism evidence="1 2">
    <name type="scientific">Microbacterium aurantiacum</name>
    <dbReference type="NCBI Taxonomy" id="162393"/>
    <lineage>
        <taxon>Bacteria</taxon>
        <taxon>Bacillati</taxon>
        <taxon>Actinomycetota</taxon>
        <taxon>Actinomycetes</taxon>
        <taxon>Micrococcales</taxon>
        <taxon>Microbacteriaceae</taxon>
        <taxon>Microbacterium</taxon>
    </lineage>
</organism>
<proteinExistence type="predicted"/>
<accession>A0ABT8FWJ3</accession>
<gene>
    <name evidence="1" type="ORF">KZC48_14885</name>
</gene>
<protein>
    <recommendedName>
        <fullName evidence="3">MarR family transcriptional regulator</fullName>
    </recommendedName>
</protein>
<dbReference type="Proteomes" id="UP001172731">
    <property type="component" value="Unassembled WGS sequence"/>
</dbReference>
<evidence type="ECO:0008006" key="3">
    <source>
        <dbReference type="Google" id="ProtNLM"/>
    </source>
</evidence>
<dbReference type="RefSeq" id="WP_301135720.1">
    <property type="nucleotide sequence ID" value="NZ_BAAAUQ010000017.1"/>
</dbReference>
<evidence type="ECO:0000313" key="1">
    <source>
        <dbReference type="EMBL" id="MDN4465671.1"/>
    </source>
</evidence>